<accession>A0A8J7LAF7</accession>
<proteinExistence type="predicted"/>
<name>A0A8J7LAF7_9NOST</name>
<gene>
    <name evidence="2" type="ORF">I8748_25445</name>
</gene>
<dbReference type="InterPro" id="IPR029060">
    <property type="entry name" value="PIN-like_dom_sf"/>
</dbReference>
<sequence length="125" mass="13844">MSGMKLDYLIDTNILISLFNQELTQPIPNGNIGYSVITSIEILSFKGLSSQEDNLIRSTLKTLIEVSLDTTIAEKTIQLRRKYSLKMPDAVILASAWECAAVLITNDKQLSKISEVQVLSLPTKS</sequence>
<organism evidence="2 3">
    <name type="scientific">Amazonocrinis nigriterrae CENA67</name>
    <dbReference type="NCBI Taxonomy" id="2794033"/>
    <lineage>
        <taxon>Bacteria</taxon>
        <taxon>Bacillati</taxon>
        <taxon>Cyanobacteriota</taxon>
        <taxon>Cyanophyceae</taxon>
        <taxon>Nostocales</taxon>
        <taxon>Nostocaceae</taxon>
        <taxon>Amazonocrinis</taxon>
        <taxon>Amazonocrinis nigriterrae</taxon>
    </lineage>
</organism>
<protein>
    <submittedName>
        <fullName evidence="2">Type II toxin-antitoxin system VapC family toxin</fullName>
    </submittedName>
</protein>
<dbReference type="EMBL" id="JAECZC010000062">
    <property type="protein sequence ID" value="MBH8565478.1"/>
    <property type="molecule type" value="Genomic_DNA"/>
</dbReference>
<feature type="domain" description="PIN" evidence="1">
    <location>
        <begin position="8"/>
        <end position="114"/>
    </location>
</feature>
<keyword evidence="3" id="KW-1185">Reference proteome</keyword>
<dbReference type="CDD" id="cd18738">
    <property type="entry name" value="PIN_VapC4-5_FitB-like"/>
    <property type="match status" value="1"/>
</dbReference>
<dbReference type="AlphaFoldDB" id="A0A8J7LAF7"/>
<dbReference type="Pfam" id="PF01850">
    <property type="entry name" value="PIN"/>
    <property type="match status" value="1"/>
</dbReference>
<dbReference type="Proteomes" id="UP000632766">
    <property type="component" value="Unassembled WGS sequence"/>
</dbReference>
<evidence type="ECO:0000259" key="1">
    <source>
        <dbReference type="Pfam" id="PF01850"/>
    </source>
</evidence>
<comment type="caution">
    <text evidence="2">The sequence shown here is derived from an EMBL/GenBank/DDBJ whole genome shotgun (WGS) entry which is preliminary data.</text>
</comment>
<dbReference type="Gene3D" id="3.40.50.1010">
    <property type="entry name" value="5'-nuclease"/>
    <property type="match status" value="1"/>
</dbReference>
<evidence type="ECO:0000313" key="2">
    <source>
        <dbReference type="EMBL" id="MBH8565478.1"/>
    </source>
</evidence>
<reference evidence="2 3" key="1">
    <citation type="journal article" date="2021" name="Int. J. Syst. Evol. Microbiol.">
        <title>Amazonocrinis nigriterrae gen. nov., sp. nov., Atlanticothrix silvestris gen. nov., sp. nov. and Dendronalium phyllosphericum gen. nov., sp. nov., nostocacean cyanobacteria from Brazilian environments.</title>
        <authorList>
            <person name="Alvarenga D.O."/>
            <person name="Andreote A.P.D."/>
            <person name="Branco L.H.Z."/>
            <person name="Delbaje E."/>
            <person name="Cruz R.B."/>
            <person name="Varani A.M."/>
            <person name="Fiore M.F."/>
        </authorList>
    </citation>
    <scope>NUCLEOTIDE SEQUENCE [LARGE SCALE GENOMIC DNA]</scope>
    <source>
        <strain evidence="2 3">CENA67</strain>
    </source>
</reference>
<dbReference type="InterPro" id="IPR002716">
    <property type="entry name" value="PIN_dom"/>
</dbReference>
<evidence type="ECO:0000313" key="3">
    <source>
        <dbReference type="Proteomes" id="UP000632766"/>
    </source>
</evidence>
<dbReference type="SUPFAM" id="SSF88723">
    <property type="entry name" value="PIN domain-like"/>
    <property type="match status" value="1"/>
</dbReference>